<evidence type="ECO:0000256" key="2">
    <source>
        <dbReference type="ARBA" id="ARBA00022980"/>
    </source>
</evidence>
<dbReference type="OrthoDB" id="275876at2759"/>
<dbReference type="AlphaFoldDB" id="A0A7R9KF55"/>
<dbReference type="SUPFAM" id="SSF52166">
    <property type="entry name" value="Ribosomal protein L4"/>
    <property type="match status" value="1"/>
</dbReference>
<dbReference type="Gene3D" id="3.40.1370.10">
    <property type="match status" value="1"/>
</dbReference>
<dbReference type="PANTHER" id="PTHR10746">
    <property type="entry name" value="50S RIBOSOMAL PROTEIN L4"/>
    <property type="match status" value="1"/>
</dbReference>
<dbReference type="GO" id="GO:1990904">
    <property type="term" value="C:ribonucleoprotein complex"/>
    <property type="evidence" value="ECO:0007669"/>
    <property type="project" value="UniProtKB-KW"/>
</dbReference>
<dbReference type="Proteomes" id="UP000759131">
    <property type="component" value="Unassembled WGS sequence"/>
</dbReference>
<sequence length="176" mass="19769">GPKSKPWPQKGTGRARARGYRAPQWIHGAYVTGPRGPKTHFYLLPFHKRVKGLVSMLSAKLAQDDLKVVDTLDSLSADTGEHVEELCDARGWGPSVLFVDKSDIFPRNISVATDSIKHINLMPVYGLNVFSMLKHETLVLTLEAVEEIEKKLLFHLKRTDLWDVMSKIKSSKGLHL</sequence>
<proteinExistence type="inferred from homology"/>
<reference evidence="5" key="1">
    <citation type="submission" date="2020-11" db="EMBL/GenBank/DDBJ databases">
        <authorList>
            <person name="Tran Van P."/>
        </authorList>
    </citation>
    <scope>NUCLEOTIDE SEQUENCE</scope>
</reference>
<evidence type="ECO:0000256" key="3">
    <source>
        <dbReference type="ARBA" id="ARBA00023274"/>
    </source>
</evidence>
<evidence type="ECO:0000313" key="6">
    <source>
        <dbReference type="Proteomes" id="UP000759131"/>
    </source>
</evidence>
<accession>A0A7R9KF55</accession>
<keyword evidence="3" id="KW-0687">Ribonucleoprotein</keyword>
<organism evidence="5">
    <name type="scientific">Medioppia subpectinata</name>
    <dbReference type="NCBI Taxonomy" id="1979941"/>
    <lineage>
        <taxon>Eukaryota</taxon>
        <taxon>Metazoa</taxon>
        <taxon>Ecdysozoa</taxon>
        <taxon>Arthropoda</taxon>
        <taxon>Chelicerata</taxon>
        <taxon>Arachnida</taxon>
        <taxon>Acari</taxon>
        <taxon>Acariformes</taxon>
        <taxon>Sarcoptiformes</taxon>
        <taxon>Oribatida</taxon>
        <taxon>Brachypylina</taxon>
        <taxon>Oppioidea</taxon>
        <taxon>Oppiidae</taxon>
        <taxon>Medioppia</taxon>
    </lineage>
</organism>
<evidence type="ECO:0000256" key="1">
    <source>
        <dbReference type="ARBA" id="ARBA00010528"/>
    </source>
</evidence>
<dbReference type="InterPro" id="IPR023574">
    <property type="entry name" value="Ribosomal_uL4_dom_sf"/>
</dbReference>
<evidence type="ECO:0000256" key="4">
    <source>
        <dbReference type="ARBA" id="ARBA00040565"/>
    </source>
</evidence>
<evidence type="ECO:0000313" key="5">
    <source>
        <dbReference type="EMBL" id="CAD7621763.1"/>
    </source>
</evidence>
<dbReference type="EMBL" id="CAJPIZ010000744">
    <property type="protein sequence ID" value="CAG2102193.1"/>
    <property type="molecule type" value="Genomic_DNA"/>
</dbReference>
<dbReference type="GO" id="GO:0003735">
    <property type="term" value="F:structural constituent of ribosome"/>
    <property type="evidence" value="ECO:0007669"/>
    <property type="project" value="InterPro"/>
</dbReference>
<protein>
    <recommendedName>
        <fullName evidence="4">Large ribosomal subunit protein uL4m</fullName>
    </recommendedName>
</protein>
<dbReference type="InterPro" id="IPR013005">
    <property type="entry name" value="Ribosomal_uL4-like"/>
</dbReference>
<gene>
    <name evidence="5" type="ORF">OSB1V03_LOCUS2233</name>
</gene>
<keyword evidence="2" id="KW-0689">Ribosomal protein</keyword>
<comment type="similarity">
    <text evidence="1">Belongs to the universal ribosomal protein uL4 family.</text>
</comment>
<feature type="non-terminal residue" evidence="5">
    <location>
        <position position="1"/>
    </location>
</feature>
<dbReference type="EMBL" id="OC855319">
    <property type="protein sequence ID" value="CAD7621763.1"/>
    <property type="molecule type" value="Genomic_DNA"/>
</dbReference>
<dbReference type="Pfam" id="PF00573">
    <property type="entry name" value="Ribosomal_L4"/>
    <property type="match status" value="1"/>
</dbReference>
<dbReference type="InterPro" id="IPR002136">
    <property type="entry name" value="Ribosomal_uL4"/>
</dbReference>
<dbReference type="PANTHER" id="PTHR10746:SF6">
    <property type="entry name" value="LARGE RIBOSOMAL SUBUNIT PROTEIN UL4M"/>
    <property type="match status" value="1"/>
</dbReference>
<dbReference type="GO" id="GO:0005840">
    <property type="term" value="C:ribosome"/>
    <property type="evidence" value="ECO:0007669"/>
    <property type="project" value="UniProtKB-KW"/>
</dbReference>
<name>A0A7R9KF55_9ACAR</name>
<keyword evidence="6" id="KW-1185">Reference proteome</keyword>
<dbReference type="GO" id="GO:0006412">
    <property type="term" value="P:translation"/>
    <property type="evidence" value="ECO:0007669"/>
    <property type="project" value="InterPro"/>
</dbReference>